<evidence type="ECO:0000313" key="3">
    <source>
        <dbReference type="Proteomes" id="UP001430193"/>
    </source>
</evidence>
<dbReference type="RefSeq" id="WP_204629770.1">
    <property type="nucleotide sequence ID" value="NZ_BSOC01000011.1"/>
</dbReference>
<protein>
    <submittedName>
        <fullName evidence="2">Uncharacterized protein</fullName>
    </submittedName>
</protein>
<organism evidence="2 3">
    <name type="scientific">Dyella mobilis</name>
    <dbReference type="NCBI Taxonomy" id="1849582"/>
    <lineage>
        <taxon>Bacteria</taxon>
        <taxon>Pseudomonadati</taxon>
        <taxon>Pseudomonadota</taxon>
        <taxon>Gammaproteobacteria</taxon>
        <taxon>Lysobacterales</taxon>
        <taxon>Rhodanobacteraceae</taxon>
        <taxon>Dyella</taxon>
    </lineage>
</organism>
<accession>A0ABS2KAF2</accession>
<keyword evidence="1" id="KW-0812">Transmembrane</keyword>
<name>A0ABS2KAF2_9GAMM</name>
<dbReference type="Proteomes" id="UP001430193">
    <property type="component" value="Unassembled WGS sequence"/>
</dbReference>
<dbReference type="EMBL" id="JADIKF010000030">
    <property type="protein sequence ID" value="MBM7128163.1"/>
    <property type="molecule type" value="Genomic_DNA"/>
</dbReference>
<feature type="transmembrane region" description="Helical" evidence="1">
    <location>
        <begin position="12"/>
        <end position="32"/>
    </location>
</feature>
<keyword evidence="1" id="KW-1133">Transmembrane helix</keyword>
<gene>
    <name evidence="2" type="ORF">ISS99_01375</name>
</gene>
<keyword evidence="1" id="KW-0472">Membrane</keyword>
<proteinExistence type="predicted"/>
<evidence type="ECO:0000256" key="1">
    <source>
        <dbReference type="SAM" id="Phobius"/>
    </source>
</evidence>
<evidence type="ECO:0000313" key="2">
    <source>
        <dbReference type="EMBL" id="MBM7128163.1"/>
    </source>
</evidence>
<comment type="caution">
    <text evidence="2">The sequence shown here is derived from an EMBL/GenBank/DDBJ whole genome shotgun (WGS) entry which is preliminary data.</text>
</comment>
<keyword evidence="3" id="KW-1185">Reference proteome</keyword>
<reference evidence="2" key="1">
    <citation type="submission" date="2020-10" db="EMBL/GenBank/DDBJ databases">
        <title>Phylogeny of dyella-like bacteria.</title>
        <authorList>
            <person name="Fu J."/>
        </authorList>
    </citation>
    <scope>NUCLEOTIDE SEQUENCE</scope>
    <source>
        <strain evidence="2">DHON07</strain>
    </source>
</reference>
<sequence length="73" mass="7467">MKFTETTFEALVLRGLFAACLLVSGMILTAMVTTKPAPVQLASGGPVKTLLAAAPSTCALPDIGSVVCFHAES</sequence>